<reference evidence="2 3" key="1">
    <citation type="submission" date="2015-10" db="EMBL/GenBank/DDBJ databases">
        <title>Draft genome sequence of Streptomyces caeruleatus NRRL B-24802, type strain for the species Streptomyces caeruleatus.</title>
        <authorList>
            <person name="Ruckert C."/>
            <person name="Winkler A."/>
            <person name="Kalinowski J."/>
            <person name="Kampfer P."/>
            <person name="Glaeser S."/>
        </authorList>
    </citation>
    <scope>NUCLEOTIDE SEQUENCE [LARGE SCALE GENOMIC DNA]</scope>
    <source>
        <strain evidence="2 3">NRRL B-24802</strain>
    </source>
</reference>
<accession>A0A101TMY6</accession>
<evidence type="ECO:0000313" key="2">
    <source>
        <dbReference type="EMBL" id="KUN95258.1"/>
    </source>
</evidence>
<name>A0A101TMY6_9ACTN</name>
<proteinExistence type="predicted"/>
<dbReference type="AlphaFoldDB" id="A0A101TMY6"/>
<dbReference type="Proteomes" id="UP000053429">
    <property type="component" value="Unassembled WGS sequence"/>
</dbReference>
<dbReference type="STRING" id="661399.AQJ67_35165"/>
<sequence>MYQRRTKEPPSIPPPPVGTIGSTRPPSDVRVGDFVYLDGEYQRVQDMRSAGTAAHRVLIFAGREPWIMREARTTYRPIDFR</sequence>
<organism evidence="2 3">
    <name type="scientific">Streptomyces caeruleatus</name>
    <dbReference type="NCBI Taxonomy" id="661399"/>
    <lineage>
        <taxon>Bacteria</taxon>
        <taxon>Bacillati</taxon>
        <taxon>Actinomycetota</taxon>
        <taxon>Actinomycetes</taxon>
        <taxon>Kitasatosporales</taxon>
        <taxon>Streptomycetaceae</taxon>
        <taxon>Streptomyces</taxon>
    </lineage>
</organism>
<protein>
    <submittedName>
        <fullName evidence="2">Uncharacterized protein</fullName>
    </submittedName>
</protein>
<gene>
    <name evidence="2" type="ORF">AQJ67_35165</name>
</gene>
<comment type="caution">
    <text evidence="2">The sequence shown here is derived from an EMBL/GenBank/DDBJ whole genome shotgun (WGS) entry which is preliminary data.</text>
</comment>
<evidence type="ECO:0000313" key="3">
    <source>
        <dbReference type="Proteomes" id="UP000053429"/>
    </source>
</evidence>
<dbReference type="EMBL" id="LMWY01000049">
    <property type="protein sequence ID" value="KUN95258.1"/>
    <property type="molecule type" value="Genomic_DNA"/>
</dbReference>
<evidence type="ECO:0000256" key="1">
    <source>
        <dbReference type="SAM" id="MobiDB-lite"/>
    </source>
</evidence>
<keyword evidence="3" id="KW-1185">Reference proteome</keyword>
<feature type="region of interest" description="Disordered" evidence="1">
    <location>
        <begin position="1"/>
        <end position="27"/>
    </location>
</feature>